<gene>
    <name evidence="10" type="ORF">Pyn_26562</name>
</gene>
<dbReference type="Gene3D" id="1.20.1280.290">
    <property type="match status" value="1"/>
</dbReference>
<keyword evidence="5 9" id="KW-0812">Transmembrane</keyword>
<proteinExistence type="inferred from homology"/>
<evidence type="ECO:0000256" key="9">
    <source>
        <dbReference type="SAM" id="Phobius"/>
    </source>
</evidence>
<protein>
    <submittedName>
        <fullName evidence="10">Bidirectional sugar transporter SWEET17 isoform X3</fullName>
    </submittedName>
</protein>
<dbReference type="PANTHER" id="PTHR10791">
    <property type="entry name" value="RAG1-ACTIVATING PROTEIN 1"/>
    <property type="match status" value="1"/>
</dbReference>
<keyword evidence="3" id="KW-0813">Transport</keyword>
<dbReference type="GO" id="GO:0016020">
    <property type="term" value="C:membrane"/>
    <property type="evidence" value="ECO:0007669"/>
    <property type="project" value="InterPro"/>
</dbReference>
<evidence type="ECO:0000256" key="1">
    <source>
        <dbReference type="ARBA" id="ARBA00004127"/>
    </source>
</evidence>
<evidence type="ECO:0000256" key="4">
    <source>
        <dbReference type="ARBA" id="ARBA00022597"/>
    </source>
</evidence>
<accession>A0A314Y805</accession>
<dbReference type="EMBL" id="PJQY01001728">
    <property type="protein sequence ID" value="PQQ00218.1"/>
    <property type="molecule type" value="Genomic_DNA"/>
</dbReference>
<dbReference type="PANTHER" id="PTHR10791:SF120">
    <property type="entry name" value="BIDIRECTIONAL SUGAR TRANSPORTER SWEET17"/>
    <property type="match status" value="1"/>
</dbReference>
<sequence>MEGLILFVGVIGNIISVLMFLAPVGTFWRIVKHRSTEDFESLPYVCTFLNSFLWTYYGIIRPAGGLLVATVNGKDCHLDWNLGCRFSSSSHFSYLAGIAGRDTY</sequence>
<keyword evidence="11" id="KW-1185">Reference proteome</keyword>
<dbReference type="STRING" id="2094558.A0A314Y805"/>
<dbReference type="GO" id="GO:0012505">
    <property type="term" value="C:endomembrane system"/>
    <property type="evidence" value="ECO:0007669"/>
    <property type="project" value="UniProtKB-SubCell"/>
</dbReference>
<evidence type="ECO:0000256" key="3">
    <source>
        <dbReference type="ARBA" id="ARBA00022448"/>
    </source>
</evidence>
<feature type="transmembrane region" description="Helical" evidence="9">
    <location>
        <begin position="6"/>
        <end position="30"/>
    </location>
</feature>
<dbReference type="Proteomes" id="UP000250321">
    <property type="component" value="Unassembled WGS sequence"/>
</dbReference>
<keyword evidence="4 10" id="KW-0762">Sugar transport</keyword>
<dbReference type="Pfam" id="PF03083">
    <property type="entry name" value="MtN3_slv"/>
    <property type="match status" value="1"/>
</dbReference>
<evidence type="ECO:0000256" key="8">
    <source>
        <dbReference type="ARBA" id="ARBA00023136"/>
    </source>
</evidence>
<comment type="subcellular location">
    <subcellularLocation>
        <location evidence="1">Endomembrane system</location>
        <topology evidence="1">Multi-pass membrane protein</topology>
    </subcellularLocation>
</comment>
<reference evidence="10 11" key="1">
    <citation type="submission" date="2018-02" db="EMBL/GenBank/DDBJ databases">
        <title>Draft genome of wild Prunus yedoensis var. nudiflora.</title>
        <authorList>
            <person name="Baek S."/>
            <person name="Kim J.-H."/>
            <person name="Choi K."/>
            <person name="Kim G.-B."/>
            <person name="Cho A."/>
            <person name="Jang H."/>
            <person name="Shin C.-H."/>
            <person name="Yu H.-J."/>
            <person name="Mun J.-H."/>
        </authorList>
    </citation>
    <scope>NUCLEOTIDE SEQUENCE [LARGE SCALE GENOMIC DNA]</scope>
    <source>
        <strain evidence="11">cv. Jeju island</strain>
        <tissue evidence="10">Leaf</tissue>
    </source>
</reference>
<dbReference type="OrthoDB" id="409725at2759"/>
<evidence type="ECO:0000256" key="2">
    <source>
        <dbReference type="ARBA" id="ARBA00007809"/>
    </source>
</evidence>
<keyword evidence="7 9" id="KW-1133">Transmembrane helix</keyword>
<keyword evidence="6" id="KW-0677">Repeat</keyword>
<name>A0A314Y805_PRUYE</name>
<dbReference type="GO" id="GO:0051119">
    <property type="term" value="F:sugar transmembrane transporter activity"/>
    <property type="evidence" value="ECO:0007669"/>
    <property type="project" value="InterPro"/>
</dbReference>
<comment type="similarity">
    <text evidence="2">Belongs to the SWEET sugar transporter family.</text>
</comment>
<evidence type="ECO:0000256" key="7">
    <source>
        <dbReference type="ARBA" id="ARBA00022989"/>
    </source>
</evidence>
<keyword evidence="8 9" id="KW-0472">Membrane</keyword>
<comment type="caution">
    <text evidence="10">The sequence shown here is derived from an EMBL/GenBank/DDBJ whole genome shotgun (WGS) entry which is preliminary data.</text>
</comment>
<dbReference type="InterPro" id="IPR004316">
    <property type="entry name" value="SWEET_rpt"/>
</dbReference>
<evidence type="ECO:0000256" key="5">
    <source>
        <dbReference type="ARBA" id="ARBA00022692"/>
    </source>
</evidence>
<evidence type="ECO:0000313" key="11">
    <source>
        <dbReference type="Proteomes" id="UP000250321"/>
    </source>
</evidence>
<evidence type="ECO:0000313" key="10">
    <source>
        <dbReference type="EMBL" id="PQQ00218.1"/>
    </source>
</evidence>
<dbReference type="AlphaFoldDB" id="A0A314Y805"/>
<organism evidence="10 11">
    <name type="scientific">Prunus yedoensis var. nudiflora</name>
    <dbReference type="NCBI Taxonomy" id="2094558"/>
    <lineage>
        <taxon>Eukaryota</taxon>
        <taxon>Viridiplantae</taxon>
        <taxon>Streptophyta</taxon>
        <taxon>Embryophyta</taxon>
        <taxon>Tracheophyta</taxon>
        <taxon>Spermatophyta</taxon>
        <taxon>Magnoliopsida</taxon>
        <taxon>eudicotyledons</taxon>
        <taxon>Gunneridae</taxon>
        <taxon>Pentapetalae</taxon>
        <taxon>rosids</taxon>
        <taxon>fabids</taxon>
        <taxon>Rosales</taxon>
        <taxon>Rosaceae</taxon>
        <taxon>Amygdaloideae</taxon>
        <taxon>Amygdaleae</taxon>
        <taxon>Prunus</taxon>
    </lineage>
</organism>
<dbReference type="InterPro" id="IPR047664">
    <property type="entry name" value="SWEET"/>
</dbReference>
<evidence type="ECO:0000256" key="6">
    <source>
        <dbReference type="ARBA" id="ARBA00022737"/>
    </source>
</evidence>